<dbReference type="GO" id="GO:0008270">
    <property type="term" value="F:zinc ion binding"/>
    <property type="evidence" value="ECO:0007669"/>
    <property type="project" value="InterPro"/>
</dbReference>
<dbReference type="eggNOG" id="ENOG502RIWT">
    <property type="taxonomic scope" value="Eukaryota"/>
</dbReference>
<evidence type="ECO:0000256" key="1">
    <source>
        <dbReference type="ARBA" id="ARBA00023242"/>
    </source>
</evidence>
<dbReference type="EMBL" id="JARH01000888">
    <property type="protein sequence ID" value="EXF75716.1"/>
    <property type="molecule type" value="Genomic_DNA"/>
</dbReference>
<comment type="caution">
    <text evidence="4">The sequence shown here is derived from an EMBL/GenBank/DDBJ whole genome shotgun (WGS) entry which is preliminary data.</text>
</comment>
<keyword evidence="5" id="KW-1185">Reference proteome</keyword>
<dbReference type="SMART" id="SM00066">
    <property type="entry name" value="GAL4"/>
    <property type="match status" value="1"/>
</dbReference>
<evidence type="ECO:0000313" key="4">
    <source>
        <dbReference type="EMBL" id="EXF75716.1"/>
    </source>
</evidence>
<dbReference type="InterPro" id="IPR001138">
    <property type="entry name" value="Zn2Cys6_DnaBD"/>
</dbReference>
<proteinExistence type="predicted"/>
<feature type="region of interest" description="Disordered" evidence="2">
    <location>
        <begin position="52"/>
        <end position="107"/>
    </location>
</feature>
<dbReference type="Pfam" id="PF00172">
    <property type="entry name" value="Zn_clus"/>
    <property type="match status" value="1"/>
</dbReference>
<dbReference type="InterPro" id="IPR036864">
    <property type="entry name" value="Zn2-C6_fun-type_DNA-bd_sf"/>
</dbReference>
<dbReference type="HOGENOM" id="CLU_748045_0_0_1"/>
<evidence type="ECO:0000259" key="3">
    <source>
        <dbReference type="PROSITE" id="PS50048"/>
    </source>
</evidence>
<gene>
    <name evidence="4" type="ORF">CFIO01_05312</name>
</gene>
<dbReference type="PROSITE" id="PS50048">
    <property type="entry name" value="ZN2_CY6_FUNGAL_2"/>
    <property type="match status" value="1"/>
</dbReference>
<dbReference type="Gene3D" id="4.10.240.10">
    <property type="entry name" value="Zn(2)-C6 fungal-type DNA-binding domain"/>
    <property type="match status" value="1"/>
</dbReference>
<organism evidence="4 5">
    <name type="scientific">Colletotrichum fioriniae PJ7</name>
    <dbReference type="NCBI Taxonomy" id="1445577"/>
    <lineage>
        <taxon>Eukaryota</taxon>
        <taxon>Fungi</taxon>
        <taxon>Dikarya</taxon>
        <taxon>Ascomycota</taxon>
        <taxon>Pezizomycotina</taxon>
        <taxon>Sordariomycetes</taxon>
        <taxon>Hypocreomycetidae</taxon>
        <taxon>Glomerellales</taxon>
        <taxon>Glomerellaceae</taxon>
        <taxon>Colletotrichum</taxon>
        <taxon>Colletotrichum acutatum species complex</taxon>
    </lineage>
</organism>
<accession>A0A010R690</accession>
<evidence type="ECO:0000313" key="5">
    <source>
        <dbReference type="Proteomes" id="UP000020467"/>
    </source>
</evidence>
<dbReference type="SUPFAM" id="SSF57701">
    <property type="entry name" value="Zn2/Cys6 DNA-binding domain"/>
    <property type="match status" value="1"/>
</dbReference>
<dbReference type="CDD" id="cd00067">
    <property type="entry name" value="GAL4"/>
    <property type="match status" value="1"/>
</dbReference>
<evidence type="ECO:0000256" key="2">
    <source>
        <dbReference type="SAM" id="MobiDB-lite"/>
    </source>
</evidence>
<feature type="domain" description="Zn(2)-C6 fungal-type" evidence="3">
    <location>
        <begin position="10"/>
        <end position="43"/>
    </location>
</feature>
<keyword evidence="1" id="KW-0539">Nucleus</keyword>
<dbReference type="AlphaFoldDB" id="A0A010R690"/>
<dbReference type="PROSITE" id="PS00463">
    <property type="entry name" value="ZN2_CY6_FUNGAL_1"/>
    <property type="match status" value="1"/>
</dbReference>
<dbReference type="KEGG" id="cfj:CFIO01_05312"/>
<protein>
    <recommendedName>
        <fullName evidence="3">Zn(2)-C6 fungal-type domain-containing protein</fullName>
    </recommendedName>
</protein>
<dbReference type="OrthoDB" id="4222821at2759"/>
<sequence length="409" mass="44977">MNNPTAKRYACDRCREQKLKCPRSQPDGGTCERCLRLGAMCVTSIGRPLGRPPIHANHRGQVEDGRSLYSARNGRSSTHRGVRVTMGTDPTTTTQSQPPDPGPSQFFTSNRVLDHINTTSTMWLDASNFPAAMSTSGEPTIPSPRAHSHVFSDLSVPDLDFGDLNDMAEHLNRDLHEPMTDVEDKLSGQSGIATPSTSNAGDTGVHVIGLLGSISHQLAELKDQPWESWNPHLTKDAFQHGKDADSPGGRDLNIWNRVLNVTMRFATVLESVTPVPPPALSLTLMLLSTYVQLGELFEIVFNRMSRCLREGSGSGTSASGPAQLLAQPTSIQLMMMTQVFEYQMHTVERLMGLPAEFRIWDQRDGANEGEAGILGRLETSEIVRGVMRQTRETFQTIRQASNRIRGSNT</sequence>
<dbReference type="Proteomes" id="UP000020467">
    <property type="component" value="Unassembled WGS sequence"/>
</dbReference>
<reference evidence="4 5" key="1">
    <citation type="submission" date="2014-02" db="EMBL/GenBank/DDBJ databases">
        <title>The genome sequence of Colletotrichum fioriniae PJ7.</title>
        <authorList>
            <person name="Baroncelli R."/>
            <person name="Thon M.R."/>
        </authorList>
    </citation>
    <scope>NUCLEOTIDE SEQUENCE [LARGE SCALE GENOMIC DNA]</scope>
    <source>
        <strain evidence="4 5">PJ7</strain>
    </source>
</reference>
<dbReference type="GO" id="GO:0000981">
    <property type="term" value="F:DNA-binding transcription factor activity, RNA polymerase II-specific"/>
    <property type="evidence" value="ECO:0007669"/>
    <property type="project" value="InterPro"/>
</dbReference>
<name>A0A010R690_9PEZI</name>
<feature type="compositionally biased region" description="Low complexity" evidence="2">
    <location>
        <begin position="87"/>
        <end position="97"/>
    </location>
</feature>